<reference evidence="2 3" key="1">
    <citation type="submission" date="2020-08" db="EMBL/GenBank/DDBJ databases">
        <authorList>
            <person name="Koutsovoulos G."/>
            <person name="Danchin GJ E."/>
        </authorList>
    </citation>
    <scope>NUCLEOTIDE SEQUENCE [LARGE SCALE GENOMIC DNA]</scope>
</reference>
<dbReference type="AlphaFoldDB" id="A0A6V7WPB7"/>
<feature type="transmembrane region" description="Helical" evidence="1">
    <location>
        <begin position="21"/>
        <end position="47"/>
    </location>
</feature>
<name>A0A6V7WPB7_MELEN</name>
<gene>
    <name evidence="2" type="ORF">MENT_LOCUS41525</name>
</gene>
<keyword evidence="1" id="KW-1133">Transmembrane helix</keyword>
<evidence type="ECO:0000313" key="2">
    <source>
        <dbReference type="EMBL" id="CAD2188850.1"/>
    </source>
</evidence>
<dbReference type="Proteomes" id="UP000580250">
    <property type="component" value="Unassembled WGS sequence"/>
</dbReference>
<feature type="transmembrane region" description="Helical" evidence="1">
    <location>
        <begin position="59"/>
        <end position="80"/>
    </location>
</feature>
<dbReference type="SUPFAM" id="SSF81321">
    <property type="entry name" value="Family A G protein-coupled receptor-like"/>
    <property type="match status" value="1"/>
</dbReference>
<sequence length="99" mass="11410">MVRYVNLNTNLDGNLKRLNKLLTKVLIILAVVPFINQAGRLFLVFFMTKINDTIDLFRILSFISFHLVPIFNPIICILTNTPYRNALFNRVQIIVMVGS</sequence>
<organism evidence="2 3">
    <name type="scientific">Meloidogyne enterolobii</name>
    <name type="common">Root-knot nematode worm</name>
    <name type="synonym">Meloidogyne mayaguensis</name>
    <dbReference type="NCBI Taxonomy" id="390850"/>
    <lineage>
        <taxon>Eukaryota</taxon>
        <taxon>Metazoa</taxon>
        <taxon>Ecdysozoa</taxon>
        <taxon>Nematoda</taxon>
        <taxon>Chromadorea</taxon>
        <taxon>Rhabditida</taxon>
        <taxon>Tylenchina</taxon>
        <taxon>Tylenchomorpha</taxon>
        <taxon>Tylenchoidea</taxon>
        <taxon>Meloidogynidae</taxon>
        <taxon>Meloidogyninae</taxon>
        <taxon>Meloidogyne</taxon>
    </lineage>
</organism>
<evidence type="ECO:0000256" key="1">
    <source>
        <dbReference type="SAM" id="Phobius"/>
    </source>
</evidence>
<evidence type="ECO:0000313" key="3">
    <source>
        <dbReference type="Proteomes" id="UP000580250"/>
    </source>
</evidence>
<keyword evidence="1" id="KW-0812">Transmembrane</keyword>
<accession>A0A6V7WPB7</accession>
<dbReference type="OrthoDB" id="5895487at2759"/>
<comment type="caution">
    <text evidence="2">The sequence shown here is derived from an EMBL/GenBank/DDBJ whole genome shotgun (WGS) entry which is preliminary data.</text>
</comment>
<dbReference type="EMBL" id="CAJEWN010000716">
    <property type="protein sequence ID" value="CAD2188850.1"/>
    <property type="molecule type" value="Genomic_DNA"/>
</dbReference>
<protein>
    <submittedName>
        <fullName evidence="2">Uncharacterized protein</fullName>
    </submittedName>
</protein>
<proteinExistence type="predicted"/>
<dbReference type="Pfam" id="PF10317">
    <property type="entry name" value="7TM_GPCR_Srd"/>
    <property type="match status" value="1"/>
</dbReference>
<keyword evidence="1" id="KW-0472">Membrane</keyword>
<dbReference type="InterPro" id="IPR019421">
    <property type="entry name" value="7TM_GPCR_serpentine_rcpt_Srd"/>
</dbReference>